<dbReference type="GO" id="GO:0016705">
    <property type="term" value="F:oxidoreductase activity, acting on paired donors, with incorporation or reduction of molecular oxygen"/>
    <property type="evidence" value="ECO:0007669"/>
    <property type="project" value="InterPro"/>
</dbReference>
<dbReference type="Pfam" id="PF00067">
    <property type="entry name" value="p450"/>
    <property type="match status" value="1"/>
</dbReference>
<keyword evidence="3" id="KW-0560">Oxidoreductase</keyword>
<gene>
    <name evidence="5" type="primary">ga13551</name>
    <name evidence="5" type="ORF">PR202_ga13551</name>
</gene>
<dbReference type="AlphaFoldDB" id="A0AAV5CEM8"/>
<keyword evidence="6" id="KW-1185">Reference proteome</keyword>
<evidence type="ECO:0000256" key="1">
    <source>
        <dbReference type="ARBA" id="ARBA00022617"/>
    </source>
</evidence>
<dbReference type="InterPro" id="IPR050651">
    <property type="entry name" value="Plant_Cytochrome_P450_Monoox"/>
</dbReference>
<reference evidence="5" key="1">
    <citation type="journal article" date="2018" name="DNA Res.">
        <title>Multiple hybrid de novo genome assembly of finger millet, an orphan allotetraploid crop.</title>
        <authorList>
            <person name="Hatakeyama M."/>
            <person name="Aluri S."/>
            <person name="Balachadran M.T."/>
            <person name="Sivarajan S.R."/>
            <person name="Patrignani A."/>
            <person name="Gruter S."/>
            <person name="Poveda L."/>
            <person name="Shimizu-Inatsugi R."/>
            <person name="Baeten J."/>
            <person name="Francoijs K.J."/>
            <person name="Nataraja K.N."/>
            <person name="Reddy Y.A.N."/>
            <person name="Phadnis S."/>
            <person name="Ravikumar R.L."/>
            <person name="Schlapbach R."/>
            <person name="Sreeman S.M."/>
            <person name="Shimizu K.K."/>
        </authorList>
    </citation>
    <scope>NUCLEOTIDE SEQUENCE</scope>
</reference>
<dbReference type="Proteomes" id="UP001054889">
    <property type="component" value="Unassembled WGS sequence"/>
</dbReference>
<evidence type="ECO:0000313" key="6">
    <source>
        <dbReference type="Proteomes" id="UP001054889"/>
    </source>
</evidence>
<reference evidence="5" key="2">
    <citation type="submission" date="2021-12" db="EMBL/GenBank/DDBJ databases">
        <title>Resequencing data analysis of finger millet.</title>
        <authorList>
            <person name="Hatakeyama M."/>
            <person name="Aluri S."/>
            <person name="Balachadran M.T."/>
            <person name="Sivarajan S.R."/>
            <person name="Poveda L."/>
            <person name="Shimizu-Inatsugi R."/>
            <person name="Schlapbach R."/>
            <person name="Sreeman S.M."/>
            <person name="Shimizu K.K."/>
        </authorList>
    </citation>
    <scope>NUCLEOTIDE SEQUENCE</scope>
</reference>
<comment type="caution">
    <text evidence="5">The sequence shown here is derived from an EMBL/GenBank/DDBJ whole genome shotgun (WGS) entry which is preliminary data.</text>
</comment>
<keyword evidence="2" id="KW-0479">Metal-binding</keyword>
<proteinExistence type="predicted"/>
<dbReference type="GO" id="GO:0005506">
    <property type="term" value="F:iron ion binding"/>
    <property type="evidence" value="ECO:0007669"/>
    <property type="project" value="InterPro"/>
</dbReference>
<dbReference type="Gene3D" id="1.10.630.10">
    <property type="entry name" value="Cytochrome P450"/>
    <property type="match status" value="1"/>
</dbReference>
<accession>A0AAV5CEM8</accession>
<name>A0AAV5CEM8_ELECO</name>
<organism evidence="5 6">
    <name type="scientific">Eleusine coracana subsp. coracana</name>
    <dbReference type="NCBI Taxonomy" id="191504"/>
    <lineage>
        <taxon>Eukaryota</taxon>
        <taxon>Viridiplantae</taxon>
        <taxon>Streptophyta</taxon>
        <taxon>Embryophyta</taxon>
        <taxon>Tracheophyta</taxon>
        <taxon>Spermatophyta</taxon>
        <taxon>Magnoliopsida</taxon>
        <taxon>Liliopsida</taxon>
        <taxon>Poales</taxon>
        <taxon>Poaceae</taxon>
        <taxon>PACMAD clade</taxon>
        <taxon>Chloridoideae</taxon>
        <taxon>Cynodonteae</taxon>
        <taxon>Eleusininae</taxon>
        <taxon>Eleusine</taxon>
    </lineage>
</organism>
<dbReference type="SUPFAM" id="SSF48264">
    <property type="entry name" value="Cytochrome P450"/>
    <property type="match status" value="1"/>
</dbReference>
<evidence type="ECO:0000256" key="3">
    <source>
        <dbReference type="ARBA" id="ARBA00023002"/>
    </source>
</evidence>
<evidence type="ECO:0000313" key="5">
    <source>
        <dbReference type="EMBL" id="GJM96689.1"/>
    </source>
</evidence>
<evidence type="ECO:0000256" key="4">
    <source>
        <dbReference type="ARBA" id="ARBA00023004"/>
    </source>
</evidence>
<keyword evidence="4" id="KW-0408">Iron</keyword>
<dbReference type="GO" id="GO:0004497">
    <property type="term" value="F:monooxygenase activity"/>
    <property type="evidence" value="ECO:0007669"/>
    <property type="project" value="InterPro"/>
</dbReference>
<sequence length="92" mass="10043">MGHVTLLLHHPEALRKAQAEIDAAVSTSRLLTADDLPHLPFLHCIITETLRLYPGALLLHESSADFKVGGYDVATGTMLLVNVYAIRRDPAV</sequence>
<dbReference type="GO" id="GO:0020037">
    <property type="term" value="F:heme binding"/>
    <property type="evidence" value="ECO:0007669"/>
    <property type="project" value="InterPro"/>
</dbReference>
<dbReference type="PANTHER" id="PTHR47947:SF23">
    <property type="entry name" value="CYTOCHROME P450 FAMILY PROTEIN, EXPRESSED"/>
    <property type="match status" value="1"/>
</dbReference>
<protein>
    <submittedName>
        <fullName evidence="5">Uncharacterized protein</fullName>
    </submittedName>
</protein>
<dbReference type="InterPro" id="IPR001128">
    <property type="entry name" value="Cyt_P450"/>
</dbReference>
<dbReference type="PANTHER" id="PTHR47947">
    <property type="entry name" value="CYTOCHROME P450 82C3-RELATED"/>
    <property type="match status" value="1"/>
</dbReference>
<evidence type="ECO:0000256" key="2">
    <source>
        <dbReference type="ARBA" id="ARBA00022723"/>
    </source>
</evidence>
<keyword evidence="1" id="KW-0349">Heme</keyword>
<dbReference type="InterPro" id="IPR036396">
    <property type="entry name" value="Cyt_P450_sf"/>
</dbReference>
<dbReference type="EMBL" id="BQKI01000006">
    <property type="protein sequence ID" value="GJM96689.1"/>
    <property type="molecule type" value="Genomic_DNA"/>
</dbReference>